<dbReference type="Gene3D" id="3.40.50.1000">
    <property type="entry name" value="HAD superfamily/HAD-like"/>
    <property type="match status" value="1"/>
</dbReference>
<evidence type="ECO:0000313" key="8">
    <source>
        <dbReference type="Ensembl" id="ENSPNYP00000020905.1"/>
    </source>
</evidence>
<dbReference type="Pfam" id="PF04571">
    <property type="entry name" value="Lipin_N"/>
    <property type="match status" value="1"/>
</dbReference>
<proteinExistence type="inferred from homology"/>
<feature type="region of interest" description="Disordered" evidence="6">
    <location>
        <begin position="590"/>
        <end position="625"/>
    </location>
</feature>
<comment type="similarity">
    <text evidence="3">Belongs to the lipin family.</text>
</comment>
<feature type="compositionally biased region" description="Polar residues" evidence="6">
    <location>
        <begin position="424"/>
        <end position="434"/>
    </location>
</feature>
<feature type="compositionally biased region" description="Low complexity" evidence="6">
    <location>
        <begin position="358"/>
        <end position="370"/>
    </location>
</feature>
<dbReference type="InterPro" id="IPR023214">
    <property type="entry name" value="HAD_sf"/>
</dbReference>
<sequence>MNYVGQLAGQVLVTVKELYKGINQATLSGCIDVVVVRQRDGTYQCSPFHVRFGKLGVLRSKEKVIDIEVNGEPVDLHMKLGDNGEAFFVQEAEQQNQIVPAHLATSPIPTESHLFWISEVEHRVPKDLEDDPADPEDPPEPPAPSTVATKKKKRRRKKHKGDPRREELTPPSVTTGNAVAANAPAATTAAMSSTGQNEEIFEMDLTRHSLDGYPMSDGDWPAGDGYAFTPKSDSELVMRPSESLLRAESHMQWTWGEFPETTRVTKKEKSEPLKKVTITPSESTHFRVILSSEAMENETEVEKGDATSSSVCNIVKPEPRTPVTTVTPVIPISSVSTISSVSPEAPTEPLDILQSSIATSTSSSNQQTDSPSKKKGVPKRSQHQGPEDIYLDDLNVLEPDVAARYFPKSETEAAAKHWIDSEMHSGSQSPQSVGSAAADSGTECLSDSTSDLPDVTLSLCGGLTENAEISKERFMEHIITYHEFAENPAIIDNPNLVVRIGNRYYNWTLAAPLILSLQAFQKNLPKATEEAWVKEKMPKKSGRWWFWRKRADSTIKQVCMLLVQVNKTKFEVVSAVSFCSLFMGSVLPKARDSSSDEESKEVSAASCQERLQPVDGQHHPSPHTYRKSLRLSSDQIASLKLKQGPNDVTFSITTQYQGTCRCEGTIYLWNWDDKVIISDIDGTITKSDVFGQILPQLGKDWTHQGIAKLYHSVAENGYKFLYCSARAIGMADMTRGYLQWVNDGGTILPRGPLMLSPSSLFSAFHREVIEKKPEIFKIECLTDIKNLFQHNKQPFYAAFGNRANDVFAYKEVGVPVCRIFTVNPKGELIQEQTKGNKSSYGRLSELVEHVFPLLSKEQNEAFVMPEYSSFCYWRQPIPEINPDELL</sequence>
<comment type="cofactor">
    <cofactor evidence="2">
        <name>Mg(2+)</name>
        <dbReference type="ChEBI" id="CHEBI:18420"/>
    </cofactor>
</comment>
<evidence type="ECO:0000259" key="7">
    <source>
        <dbReference type="SMART" id="SM00775"/>
    </source>
</evidence>
<dbReference type="SUPFAM" id="SSF56784">
    <property type="entry name" value="HAD-like"/>
    <property type="match status" value="1"/>
</dbReference>
<gene>
    <name evidence="8" type="primary">LPIN2</name>
</gene>
<dbReference type="AlphaFoldDB" id="A0A3B4GD97"/>
<evidence type="ECO:0000256" key="1">
    <source>
        <dbReference type="ARBA" id="ARBA00001180"/>
    </source>
</evidence>
<dbReference type="Pfam" id="PF08235">
    <property type="entry name" value="LNS2"/>
    <property type="match status" value="1"/>
</dbReference>
<dbReference type="GeneTree" id="ENSGT00940000156313"/>
<feature type="region of interest" description="Disordered" evidence="6">
    <location>
        <begin position="422"/>
        <end position="449"/>
    </location>
</feature>
<feature type="compositionally biased region" description="Acidic residues" evidence="6">
    <location>
        <begin position="128"/>
        <end position="139"/>
    </location>
</feature>
<dbReference type="PANTHER" id="PTHR12181">
    <property type="entry name" value="LIPIN"/>
    <property type="match status" value="1"/>
</dbReference>
<evidence type="ECO:0000256" key="3">
    <source>
        <dbReference type="ARBA" id="ARBA00005476"/>
    </source>
</evidence>
<feature type="compositionally biased region" description="Basic residues" evidence="6">
    <location>
        <begin position="373"/>
        <end position="382"/>
    </location>
</feature>
<dbReference type="InterPro" id="IPR031703">
    <property type="entry name" value="Lipin_mid"/>
</dbReference>
<dbReference type="GO" id="GO:0019432">
    <property type="term" value="P:triglyceride biosynthetic process"/>
    <property type="evidence" value="ECO:0007669"/>
    <property type="project" value="TreeGrafter"/>
</dbReference>
<dbReference type="Ensembl" id="ENSPNYT00000021409.1">
    <property type="protein sequence ID" value="ENSPNYP00000020905.1"/>
    <property type="gene ID" value="ENSPNYG00000015760.1"/>
</dbReference>
<dbReference type="GO" id="GO:0009062">
    <property type="term" value="P:fatty acid catabolic process"/>
    <property type="evidence" value="ECO:0007669"/>
    <property type="project" value="TreeGrafter"/>
</dbReference>
<evidence type="ECO:0000256" key="6">
    <source>
        <dbReference type="SAM" id="MobiDB-lite"/>
    </source>
</evidence>
<feature type="region of interest" description="Disordered" evidence="6">
    <location>
        <begin position="127"/>
        <end position="178"/>
    </location>
</feature>
<dbReference type="GO" id="GO:0005829">
    <property type="term" value="C:cytosol"/>
    <property type="evidence" value="ECO:0007669"/>
    <property type="project" value="TreeGrafter"/>
</dbReference>
<dbReference type="InterPro" id="IPR031315">
    <property type="entry name" value="LNS2/PITP"/>
</dbReference>
<feature type="domain" description="LNS2/PITP" evidence="7">
    <location>
        <begin position="675"/>
        <end position="831"/>
    </location>
</feature>
<evidence type="ECO:0000256" key="5">
    <source>
        <dbReference type="ARBA" id="ARBA00022801"/>
    </source>
</evidence>
<dbReference type="PANTHER" id="PTHR12181:SF11">
    <property type="entry name" value="PHOSPHATIDATE PHOSPHATASE LPIN2"/>
    <property type="match status" value="1"/>
</dbReference>
<protein>
    <recommendedName>
        <fullName evidence="4">phosphatidate phosphatase</fullName>
        <ecNumber evidence="4">3.1.3.4</ecNumber>
    </recommendedName>
</protein>
<feature type="compositionally biased region" description="Basic residues" evidence="6">
    <location>
        <begin position="149"/>
        <end position="162"/>
    </location>
</feature>
<keyword evidence="5" id="KW-0378">Hydrolase</keyword>
<evidence type="ECO:0000256" key="2">
    <source>
        <dbReference type="ARBA" id="ARBA00001946"/>
    </source>
</evidence>
<dbReference type="InterPro" id="IPR026058">
    <property type="entry name" value="LIPIN"/>
</dbReference>
<dbReference type="InterPro" id="IPR013209">
    <property type="entry name" value="LNS2"/>
</dbReference>
<dbReference type="InterPro" id="IPR036412">
    <property type="entry name" value="HAD-like_sf"/>
</dbReference>
<dbReference type="GO" id="GO:0003713">
    <property type="term" value="F:transcription coactivator activity"/>
    <property type="evidence" value="ECO:0007669"/>
    <property type="project" value="TreeGrafter"/>
</dbReference>
<dbReference type="EC" id="3.1.3.4" evidence="4"/>
<accession>A0A3B4GD97</accession>
<feature type="region of interest" description="Disordered" evidence="6">
    <location>
        <begin position="358"/>
        <end position="391"/>
    </location>
</feature>
<dbReference type="GO" id="GO:0005789">
    <property type="term" value="C:endoplasmic reticulum membrane"/>
    <property type="evidence" value="ECO:0007669"/>
    <property type="project" value="TreeGrafter"/>
</dbReference>
<dbReference type="GO" id="GO:0008195">
    <property type="term" value="F:phosphatidate phosphatase activity"/>
    <property type="evidence" value="ECO:0007669"/>
    <property type="project" value="UniProtKB-EC"/>
</dbReference>
<dbReference type="Pfam" id="PF16876">
    <property type="entry name" value="Lipin_mid"/>
    <property type="match status" value="1"/>
</dbReference>
<comment type="catalytic activity">
    <reaction evidence="1">
        <text>a 1,2-diacyl-sn-glycero-3-phosphate + H2O = a 1,2-diacyl-sn-glycerol + phosphate</text>
        <dbReference type="Rhea" id="RHEA:27429"/>
        <dbReference type="ChEBI" id="CHEBI:15377"/>
        <dbReference type="ChEBI" id="CHEBI:17815"/>
        <dbReference type="ChEBI" id="CHEBI:43474"/>
        <dbReference type="ChEBI" id="CHEBI:58608"/>
        <dbReference type="EC" id="3.1.3.4"/>
    </reaction>
    <physiologicalReaction direction="left-to-right" evidence="1">
        <dbReference type="Rhea" id="RHEA:27430"/>
    </physiologicalReaction>
</comment>
<dbReference type="GO" id="GO:0045944">
    <property type="term" value="P:positive regulation of transcription by RNA polymerase II"/>
    <property type="evidence" value="ECO:0007669"/>
    <property type="project" value="TreeGrafter"/>
</dbReference>
<dbReference type="SMART" id="SM00775">
    <property type="entry name" value="LNS2"/>
    <property type="match status" value="1"/>
</dbReference>
<reference evidence="8" key="1">
    <citation type="submission" date="2023-09" db="UniProtKB">
        <authorList>
            <consortium name="Ensembl"/>
        </authorList>
    </citation>
    <scope>IDENTIFICATION</scope>
</reference>
<dbReference type="GO" id="GO:0005634">
    <property type="term" value="C:nucleus"/>
    <property type="evidence" value="ECO:0007669"/>
    <property type="project" value="TreeGrafter"/>
</dbReference>
<dbReference type="GO" id="GO:0032869">
    <property type="term" value="P:cellular response to insulin stimulus"/>
    <property type="evidence" value="ECO:0007669"/>
    <property type="project" value="TreeGrafter"/>
</dbReference>
<feature type="region of interest" description="Disordered" evidence="6">
    <location>
        <begin position="296"/>
        <end position="325"/>
    </location>
</feature>
<dbReference type="InterPro" id="IPR007651">
    <property type="entry name" value="Lipin_N"/>
</dbReference>
<name>A0A3B4GD97_9CICH</name>
<organism evidence="8">
    <name type="scientific">Pundamilia nyererei</name>
    <dbReference type="NCBI Taxonomy" id="303518"/>
    <lineage>
        <taxon>Eukaryota</taxon>
        <taxon>Metazoa</taxon>
        <taxon>Chordata</taxon>
        <taxon>Craniata</taxon>
        <taxon>Vertebrata</taxon>
        <taxon>Euteleostomi</taxon>
        <taxon>Actinopterygii</taxon>
        <taxon>Neopterygii</taxon>
        <taxon>Teleostei</taxon>
        <taxon>Neoteleostei</taxon>
        <taxon>Acanthomorphata</taxon>
        <taxon>Ovalentaria</taxon>
        <taxon>Cichlomorphae</taxon>
        <taxon>Cichliformes</taxon>
        <taxon>Cichlidae</taxon>
        <taxon>African cichlids</taxon>
        <taxon>Pseudocrenilabrinae</taxon>
        <taxon>Haplochromini</taxon>
        <taxon>Pundamilia</taxon>
    </lineage>
</organism>
<evidence type="ECO:0000256" key="4">
    <source>
        <dbReference type="ARBA" id="ARBA00012638"/>
    </source>
</evidence>